<dbReference type="EC" id="2.7.13.3" evidence="2"/>
<evidence type="ECO:0000313" key="12">
    <source>
        <dbReference type="Proteomes" id="UP000244904"/>
    </source>
</evidence>
<keyword evidence="4 11" id="KW-0808">Transferase</keyword>
<dbReference type="Gene3D" id="3.30.450.20">
    <property type="entry name" value="PAS domain"/>
    <property type="match status" value="2"/>
</dbReference>
<dbReference type="InterPro" id="IPR003594">
    <property type="entry name" value="HATPase_dom"/>
</dbReference>
<dbReference type="InterPro" id="IPR005467">
    <property type="entry name" value="His_kinase_dom"/>
</dbReference>
<evidence type="ECO:0000256" key="5">
    <source>
        <dbReference type="ARBA" id="ARBA00022777"/>
    </source>
</evidence>
<dbReference type="SMART" id="SM00388">
    <property type="entry name" value="HisKA"/>
    <property type="match status" value="1"/>
</dbReference>
<protein>
    <recommendedName>
        <fullName evidence="2">histidine kinase</fullName>
        <ecNumber evidence="2">2.7.13.3</ecNumber>
    </recommendedName>
</protein>
<dbReference type="PRINTS" id="PR00344">
    <property type="entry name" value="BCTRLSENSOR"/>
</dbReference>
<dbReference type="SMART" id="SM00387">
    <property type="entry name" value="HATPase_c"/>
    <property type="match status" value="1"/>
</dbReference>
<dbReference type="Pfam" id="PF00072">
    <property type="entry name" value="Response_reg"/>
    <property type="match status" value="1"/>
</dbReference>
<comment type="catalytic activity">
    <reaction evidence="1">
        <text>ATP + protein L-histidine = ADP + protein N-phospho-L-histidine.</text>
        <dbReference type="EC" id="2.7.13.3"/>
    </reaction>
</comment>
<evidence type="ECO:0000256" key="6">
    <source>
        <dbReference type="PROSITE-ProRule" id="PRU00169"/>
    </source>
</evidence>
<evidence type="ECO:0000259" key="10">
    <source>
        <dbReference type="PROSITE" id="PS50112"/>
    </source>
</evidence>
<accession>A0A2R8B158</accession>
<dbReference type="SUPFAM" id="SSF52172">
    <property type="entry name" value="CheY-like"/>
    <property type="match status" value="1"/>
</dbReference>
<dbReference type="InterPro" id="IPR011006">
    <property type="entry name" value="CheY-like_superfamily"/>
</dbReference>
<evidence type="ECO:0000259" key="9">
    <source>
        <dbReference type="PROSITE" id="PS50110"/>
    </source>
</evidence>
<dbReference type="SMART" id="SM00448">
    <property type="entry name" value="REC"/>
    <property type="match status" value="1"/>
</dbReference>
<dbReference type="Pfam" id="PF12860">
    <property type="entry name" value="PAS_7"/>
    <property type="match status" value="2"/>
</dbReference>
<dbReference type="Gene3D" id="3.30.565.10">
    <property type="entry name" value="Histidine kinase-like ATPase, C-terminal domain"/>
    <property type="match status" value="1"/>
</dbReference>
<dbReference type="GO" id="GO:0000155">
    <property type="term" value="F:phosphorelay sensor kinase activity"/>
    <property type="evidence" value="ECO:0007669"/>
    <property type="project" value="InterPro"/>
</dbReference>
<dbReference type="InterPro" id="IPR000014">
    <property type="entry name" value="PAS"/>
</dbReference>
<reference evidence="12" key="1">
    <citation type="submission" date="2018-03" db="EMBL/GenBank/DDBJ databases">
        <authorList>
            <person name="Rodrigo-Torres L."/>
            <person name="Arahal R. D."/>
            <person name="Lucena T."/>
        </authorList>
    </citation>
    <scope>NUCLEOTIDE SEQUENCE [LARGE SCALE GENOMIC DNA]</scope>
    <source>
        <strain evidence="12">CECT 8871</strain>
    </source>
</reference>
<evidence type="ECO:0000256" key="1">
    <source>
        <dbReference type="ARBA" id="ARBA00000085"/>
    </source>
</evidence>
<feature type="coiled-coil region" evidence="7">
    <location>
        <begin position="66"/>
        <end position="93"/>
    </location>
</feature>
<keyword evidence="12" id="KW-1185">Reference proteome</keyword>
<dbReference type="SUPFAM" id="SSF47384">
    <property type="entry name" value="Homodimeric domain of signal transducing histidine kinase"/>
    <property type="match status" value="1"/>
</dbReference>
<dbReference type="InterPro" id="IPR004358">
    <property type="entry name" value="Sig_transdc_His_kin-like_C"/>
</dbReference>
<proteinExistence type="predicted"/>
<dbReference type="PROSITE" id="PS50109">
    <property type="entry name" value="HIS_KIN"/>
    <property type="match status" value="1"/>
</dbReference>
<gene>
    <name evidence="11" type="primary">torS</name>
    <name evidence="11" type="ORF">PRI8871_03674</name>
</gene>
<dbReference type="PANTHER" id="PTHR43047:SF9">
    <property type="entry name" value="HISTIDINE KINASE"/>
    <property type="match status" value="1"/>
</dbReference>
<name>A0A2R8B158_9RHOB</name>
<feature type="coiled-coil region" evidence="7">
    <location>
        <begin position="331"/>
        <end position="365"/>
    </location>
</feature>
<dbReference type="CDD" id="cd00156">
    <property type="entry name" value="REC"/>
    <property type="match status" value="1"/>
</dbReference>
<dbReference type="OrthoDB" id="9764438at2"/>
<dbReference type="Proteomes" id="UP000244904">
    <property type="component" value="Unassembled WGS sequence"/>
</dbReference>
<dbReference type="SUPFAM" id="SSF55785">
    <property type="entry name" value="PYP-like sensor domain (PAS domain)"/>
    <property type="match status" value="2"/>
</dbReference>
<dbReference type="CDD" id="cd00082">
    <property type="entry name" value="HisKA"/>
    <property type="match status" value="1"/>
</dbReference>
<dbReference type="InterPro" id="IPR003661">
    <property type="entry name" value="HisK_dim/P_dom"/>
</dbReference>
<dbReference type="InterPro" id="IPR001789">
    <property type="entry name" value="Sig_transdc_resp-reg_receiver"/>
</dbReference>
<dbReference type="Gene3D" id="3.40.50.2300">
    <property type="match status" value="1"/>
</dbReference>
<dbReference type="InterPro" id="IPR036890">
    <property type="entry name" value="HATPase_C_sf"/>
</dbReference>
<dbReference type="PROSITE" id="PS50110">
    <property type="entry name" value="RESPONSE_REGULATORY"/>
    <property type="match status" value="1"/>
</dbReference>
<dbReference type="PROSITE" id="PS50112">
    <property type="entry name" value="PAS"/>
    <property type="match status" value="1"/>
</dbReference>
<feature type="domain" description="PAS" evidence="10">
    <location>
        <begin position="217"/>
        <end position="254"/>
    </location>
</feature>
<dbReference type="InterPro" id="IPR036097">
    <property type="entry name" value="HisK_dim/P_sf"/>
</dbReference>
<evidence type="ECO:0000256" key="3">
    <source>
        <dbReference type="ARBA" id="ARBA00022553"/>
    </source>
</evidence>
<evidence type="ECO:0000313" key="11">
    <source>
        <dbReference type="EMBL" id="SPF81849.1"/>
    </source>
</evidence>
<organism evidence="11 12">
    <name type="scientific">Pseudoprimorskyibacter insulae</name>
    <dbReference type="NCBI Taxonomy" id="1695997"/>
    <lineage>
        <taxon>Bacteria</taxon>
        <taxon>Pseudomonadati</taxon>
        <taxon>Pseudomonadota</taxon>
        <taxon>Alphaproteobacteria</taxon>
        <taxon>Rhodobacterales</taxon>
        <taxon>Paracoccaceae</taxon>
        <taxon>Pseudoprimorskyibacter</taxon>
    </lineage>
</organism>
<dbReference type="InterPro" id="IPR035965">
    <property type="entry name" value="PAS-like_dom_sf"/>
</dbReference>
<dbReference type="PANTHER" id="PTHR43047">
    <property type="entry name" value="TWO-COMPONENT HISTIDINE PROTEIN KINASE"/>
    <property type="match status" value="1"/>
</dbReference>
<evidence type="ECO:0000256" key="4">
    <source>
        <dbReference type="ARBA" id="ARBA00022679"/>
    </source>
</evidence>
<feature type="modified residue" description="4-aspartylphosphate" evidence="6">
    <location>
        <position position="666"/>
    </location>
</feature>
<evidence type="ECO:0000256" key="7">
    <source>
        <dbReference type="SAM" id="Coils"/>
    </source>
</evidence>
<evidence type="ECO:0000256" key="2">
    <source>
        <dbReference type="ARBA" id="ARBA00012438"/>
    </source>
</evidence>
<dbReference type="Pfam" id="PF00512">
    <property type="entry name" value="HisKA"/>
    <property type="match status" value="1"/>
</dbReference>
<sequence length="737" mass="82585">MMLVNPNDSLERQNEKLLRIAESLMRRVEYGNSTSNDAYAHFERSALLEKMVQQRTLDFERTLDLLHESNNQLAKAHRETETARRNLADAIETVREGFALFDPDDILVMCNSRFCRGFRDTVPRLRAGLPFREYVDLVSRSKHLQLPADDTHATWAARRIRRHQDRHVMFNVEIAGDRWLQVSEHRTANGGTVILQTDVTEIIRLERQERNRLKDKQARMIRATLDHLDQGVCIFDENARLLTWNAKIGDLLGIPTVHWRLGASFRGLLEQSLDDLAFSPASDRAMFLDWSAETGTRGPISFEIRRNDRQTLRIFGRGMPDLGFVMSCTDMTAEREAARQLHELNEALEQRVLERTLELEDALNAAERANASKSRFVAAASHDLLQPLTAAKLFVSSLTDRCQDEDSARVLAKTESALISAEQIIDALLDISKLDSDGLKFDVRPVPLRDLLSTLRDEMEVLANRKGLDLRIVDTGLVVETDPGYLRRVLQNLMGNAIRYTQSGRVLVGGRRDGKSLRLEVWDTGPGIAEEDQSAIFEEFRRLDKTAGVSEGLGLGLAIVERACTRLGHPLELRSIPGKGSCFMVTVPIASRTEPKRPDVPRDSHDLSIEGSPLLVMAVENDPPLRRAITILLESWGIEVLVAGSGEEALELLDDLGIVPDALLLDQQLGAGMTGTELYEHLTAQYGLLPCSIASADRSQELRDTCDHLGIGLMLKPIDRQQLASFLSQASTMRPSS</sequence>
<feature type="domain" description="Histidine kinase" evidence="8">
    <location>
        <begin position="379"/>
        <end position="591"/>
    </location>
</feature>
<keyword evidence="5" id="KW-0418">Kinase</keyword>
<keyword evidence="7" id="KW-0175">Coiled coil</keyword>
<feature type="domain" description="Response regulatory" evidence="9">
    <location>
        <begin position="615"/>
        <end position="731"/>
    </location>
</feature>
<dbReference type="Gene3D" id="1.10.287.130">
    <property type="match status" value="1"/>
</dbReference>
<dbReference type="GO" id="GO:0005886">
    <property type="term" value="C:plasma membrane"/>
    <property type="evidence" value="ECO:0007669"/>
    <property type="project" value="TreeGrafter"/>
</dbReference>
<dbReference type="GO" id="GO:0009927">
    <property type="term" value="F:histidine phosphotransfer kinase activity"/>
    <property type="evidence" value="ECO:0007669"/>
    <property type="project" value="TreeGrafter"/>
</dbReference>
<dbReference type="FunFam" id="3.30.565.10:FF:000049">
    <property type="entry name" value="Two-component sensor histidine kinase"/>
    <property type="match status" value="1"/>
</dbReference>
<dbReference type="EMBL" id="OMOJ01000015">
    <property type="protein sequence ID" value="SPF81849.1"/>
    <property type="molecule type" value="Genomic_DNA"/>
</dbReference>
<dbReference type="AlphaFoldDB" id="A0A2R8B158"/>
<dbReference type="SUPFAM" id="SSF55874">
    <property type="entry name" value="ATPase domain of HSP90 chaperone/DNA topoisomerase II/histidine kinase"/>
    <property type="match status" value="1"/>
</dbReference>
<dbReference type="CDD" id="cd00075">
    <property type="entry name" value="HATPase"/>
    <property type="match status" value="1"/>
</dbReference>
<dbReference type="Pfam" id="PF02518">
    <property type="entry name" value="HATPase_c"/>
    <property type="match status" value="1"/>
</dbReference>
<dbReference type="RefSeq" id="WP_108887625.1">
    <property type="nucleotide sequence ID" value="NZ_OMOJ01000015.1"/>
</dbReference>
<keyword evidence="3 6" id="KW-0597">Phosphoprotein</keyword>
<evidence type="ECO:0000259" key="8">
    <source>
        <dbReference type="PROSITE" id="PS50109"/>
    </source>
</evidence>